<evidence type="ECO:0000313" key="1">
    <source>
        <dbReference type="EMBL" id="NEE13869.1"/>
    </source>
</evidence>
<proteinExistence type="predicted"/>
<accession>A0A6G3X7U0</accession>
<sequence length="94" mass="10118">GVSAICPGIVNTNITATTRFAGADAVEEERLQKRTSRLYGRRNYPPTKVADAILRAVVRNQAVVPVTPEARGARLLSRLSPGALRSVARLKPPL</sequence>
<dbReference type="InterPro" id="IPR036291">
    <property type="entry name" value="NAD(P)-bd_dom_sf"/>
</dbReference>
<dbReference type="EMBL" id="JAAGMN010004853">
    <property type="protein sequence ID" value="NEE13869.1"/>
    <property type="molecule type" value="Genomic_DNA"/>
</dbReference>
<gene>
    <name evidence="1" type="ORF">G3M58_46365</name>
</gene>
<reference evidence="1" key="1">
    <citation type="submission" date="2020-01" db="EMBL/GenBank/DDBJ databases">
        <title>Insect and environment-associated Actinomycetes.</title>
        <authorList>
            <person name="Currrie C."/>
            <person name="Chevrette M."/>
            <person name="Carlson C."/>
            <person name="Stubbendieck R."/>
            <person name="Wendt-Pienkowski E."/>
        </authorList>
    </citation>
    <scope>NUCLEOTIDE SEQUENCE</scope>
    <source>
        <strain evidence="1">SID7499</strain>
    </source>
</reference>
<organism evidence="1">
    <name type="scientific">Streptomyces sp. SID7499</name>
    <dbReference type="NCBI Taxonomy" id="2706086"/>
    <lineage>
        <taxon>Bacteria</taxon>
        <taxon>Bacillati</taxon>
        <taxon>Actinomycetota</taxon>
        <taxon>Actinomycetes</taxon>
        <taxon>Kitasatosporales</taxon>
        <taxon>Streptomycetaceae</taxon>
        <taxon>Streptomyces</taxon>
    </lineage>
</organism>
<dbReference type="AlphaFoldDB" id="A0A6G3X7U0"/>
<dbReference type="SUPFAM" id="SSF51735">
    <property type="entry name" value="NAD(P)-binding Rossmann-fold domains"/>
    <property type="match status" value="1"/>
</dbReference>
<dbReference type="Gene3D" id="3.40.50.720">
    <property type="entry name" value="NAD(P)-binding Rossmann-like Domain"/>
    <property type="match status" value="1"/>
</dbReference>
<feature type="non-terminal residue" evidence="1">
    <location>
        <position position="1"/>
    </location>
</feature>
<protein>
    <submittedName>
        <fullName evidence="1">Short chain dehydrogenase</fullName>
    </submittedName>
</protein>
<name>A0A6G3X7U0_9ACTN</name>
<comment type="caution">
    <text evidence="1">The sequence shown here is derived from an EMBL/GenBank/DDBJ whole genome shotgun (WGS) entry which is preliminary data.</text>
</comment>